<dbReference type="OrthoDB" id="5970915at2759"/>
<comment type="caution">
    <text evidence="4">The sequence shown here is derived from an EMBL/GenBank/DDBJ whole genome shotgun (WGS) entry which is preliminary data.</text>
</comment>
<dbReference type="EMBL" id="CAJOBC010005351">
    <property type="protein sequence ID" value="CAF3860933.1"/>
    <property type="molecule type" value="Genomic_DNA"/>
</dbReference>
<reference evidence="4" key="1">
    <citation type="submission" date="2021-02" db="EMBL/GenBank/DDBJ databases">
        <authorList>
            <person name="Nowell W R."/>
        </authorList>
    </citation>
    <scope>NUCLEOTIDE SEQUENCE</scope>
</reference>
<dbReference type="Proteomes" id="UP000663829">
    <property type="component" value="Unassembled WGS sequence"/>
</dbReference>
<gene>
    <name evidence="4" type="ORF">GPM918_LOCUS18487</name>
    <name evidence="5" type="ORF">SRO942_LOCUS18484</name>
</gene>
<sequence>MNLNFVVLKTLLFALTALTKAFAYVQYEGVSPSHRSTPLSAVLGGQVEMECLARGGDGMFDKWYKEKDSDDDIPVEQTSGHYDVKQGTTAEDFDATGWYVSTNANDRTQKPSECRFGQIQRIPSPVRITTNKDKEIVDKTYGSITRVENELLNLTCVTSPPNQTVEWWYSSDDRSYEKLSKNVEHDNNMDNTNTISIKDVGKKDMGHYRCSIGNATFTANLRVKDKMAALWPFIGIVAVVSVLVIVILIFERRQKLKRKAAAAEEDDHDHPDDP</sequence>
<evidence type="ECO:0000313" key="4">
    <source>
        <dbReference type="EMBL" id="CAF1095572.1"/>
    </source>
</evidence>
<keyword evidence="1" id="KW-0472">Membrane</keyword>
<evidence type="ECO:0000313" key="5">
    <source>
        <dbReference type="EMBL" id="CAF3860933.1"/>
    </source>
</evidence>
<dbReference type="Proteomes" id="UP000681722">
    <property type="component" value="Unassembled WGS sequence"/>
</dbReference>
<evidence type="ECO:0000256" key="1">
    <source>
        <dbReference type="SAM" id="Phobius"/>
    </source>
</evidence>
<keyword evidence="1" id="KW-0812">Transmembrane</keyword>
<evidence type="ECO:0000259" key="3">
    <source>
        <dbReference type="PROSITE" id="PS50835"/>
    </source>
</evidence>
<dbReference type="SUPFAM" id="SSF48726">
    <property type="entry name" value="Immunoglobulin"/>
    <property type="match status" value="1"/>
</dbReference>
<dbReference type="Gene3D" id="2.60.40.10">
    <property type="entry name" value="Immunoglobulins"/>
    <property type="match status" value="1"/>
</dbReference>
<evidence type="ECO:0000256" key="2">
    <source>
        <dbReference type="SAM" id="SignalP"/>
    </source>
</evidence>
<dbReference type="AlphaFoldDB" id="A0A814NP39"/>
<proteinExistence type="predicted"/>
<organism evidence="4 6">
    <name type="scientific">Didymodactylos carnosus</name>
    <dbReference type="NCBI Taxonomy" id="1234261"/>
    <lineage>
        <taxon>Eukaryota</taxon>
        <taxon>Metazoa</taxon>
        <taxon>Spiralia</taxon>
        <taxon>Gnathifera</taxon>
        <taxon>Rotifera</taxon>
        <taxon>Eurotatoria</taxon>
        <taxon>Bdelloidea</taxon>
        <taxon>Philodinida</taxon>
        <taxon>Philodinidae</taxon>
        <taxon>Didymodactylos</taxon>
    </lineage>
</organism>
<dbReference type="EMBL" id="CAJNOQ010005351">
    <property type="protein sequence ID" value="CAF1095572.1"/>
    <property type="molecule type" value="Genomic_DNA"/>
</dbReference>
<dbReference type="SMART" id="SM00408">
    <property type="entry name" value="IGc2"/>
    <property type="match status" value="1"/>
</dbReference>
<dbReference type="SMART" id="SM00409">
    <property type="entry name" value="IG"/>
    <property type="match status" value="1"/>
</dbReference>
<dbReference type="InterPro" id="IPR003598">
    <property type="entry name" value="Ig_sub2"/>
</dbReference>
<protein>
    <recommendedName>
        <fullName evidence="3">Ig-like domain-containing protein</fullName>
    </recommendedName>
</protein>
<keyword evidence="6" id="KW-1185">Reference proteome</keyword>
<feature type="domain" description="Ig-like" evidence="3">
    <location>
        <begin position="123"/>
        <end position="222"/>
    </location>
</feature>
<dbReference type="CDD" id="cd00096">
    <property type="entry name" value="Ig"/>
    <property type="match status" value="1"/>
</dbReference>
<keyword evidence="2" id="KW-0732">Signal</keyword>
<dbReference type="InterPro" id="IPR013783">
    <property type="entry name" value="Ig-like_fold"/>
</dbReference>
<accession>A0A814NP39</accession>
<dbReference type="InterPro" id="IPR003599">
    <property type="entry name" value="Ig_sub"/>
</dbReference>
<keyword evidence="1" id="KW-1133">Transmembrane helix</keyword>
<feature type="chain" id="PRO_5035601746" description="Ig-like domain-containing protein" evidence="2">
    <location>
        <begin position="24"/>
        <end position="274"/>
    </location>
</feature>
<dbReference type="PROSITE" id="PS50835">
    <property type="entry name" value="IG_LIKE"/>
    <property type="match status" value="1"/>
</dbReference>
<feature type="signal peptide" evidence="2">
    <location>
        <begin position="1"/>
        <end position="23"/>
    </location>
</feature>
<dbReference type="Pfam" id="PF13927">
    <property type="entry name" value="Ig_3"/>
    <property type="match status" value="1"/>
</dbReference>
<dbReference type="InterPro" id="IPR036179">
    <property type="entry name" value="Ig-like_dom_sf"/>
</dbReference>
<evidence type="ECO:0000313" key="6">
    <source>
        <dbReference type="Proteomes" id="UP000663829"/>
    </source>
</evidence>
<dbReference type="InterPro" id="IPR007110">
    <property type="entry name" value="Ig-like_dom"/>
</dbReference>
<name>A0A814NP39_9BILA</name>
<feature type="transmembrane region" description="Helical" evidence="1">
    <location>
        <begin position="229"/>
        <end position="250"/>
    </location>
</feature>